<keyword evidence="1" id="KW-0812">Transmembrane</keyword>
<dbReference type="AlphaFoldDB" id="A0AAQ3NN22"/>
<dbReference type="EMBL" id="CP144696">
    <property type="protein sequence ID" value="WVZ12830.1"/>
    <property type="molecule type" value="Genomic_DNA"/>
</dbReference>
<sequence length="593" mass="66869">MRMSRRSNIHARHSHNINLFTVMLRFTSNSDHSFFFLFFCLFLFLFSASAATPSGSFSSFFKILFCYYFHYFNSRFLLFSDCLEDVDQERYEEVLVVPPWTARRSRSTAEGASPRTGTLVLAKERTRRQDWFNGFNLYKGGWNISNAYYIKSVMSTAFPFCVVAAVWFVIFGVVLLIGCACCCCCNGGEPSDYSKFVHYFSLFLLILSTIVTIGGCAQLYSGQGKIDGTTSETLDYVLNQAQFVAGNLNTISNYFDSAKHLVREPPLPLDIDLGPDLNDIKLKIDRAADTLSNKVTANSKTIRKAIDVVRLALVIVAVVLFFVAFLRLCMFEFVLFFSGPYAKCLSDYLGSHLGFSCVCSLLFTWMEVSSLLLLDGFLSLVPCMTGDTCVAMDEWVVNPTAHTALDDIFPCVEKKAVVETYLRSKILTYKIVEAFDKAISNFTNSNTQSGPLVPLLCNPFNSDLTRRTCSSEEVTFQNATQVWKNFTCKVSLSEKCTSEGRLTQSIYMKLGDAVNVTYGLFEYGPFFADLVDCSFVRKTFKDISTHYCPPLRRYCEQVYLGSVLVSAAVMLSLISSLFFVREQWMFLHNNGVL</sequence>
<name>A0AAQ3NN22_VIGMU</name>
<keyword evidence="1" id="KW-0472">Membrane</keyword>
<dbReference type="GO" id="GO:0005886">
    <property type="term" value="C:plasma membrane"/>
    <property type="evidence" value="ECO:0007669"/>
    <property type="project" value="TreeGrafter"/>
</dbReference>
<dbReference type="GO" id="GO:0009506">
    <property type="term" value="C:plasmodesma"/>
    <property type="evidence" value="ECO:0007669"/>
    <property type="project" value="TreeGrafter"/>
</dbReference>
<gene>
    <name evidence="2" type="ORF">V8G54_017360</name>
</gene>
<feature type="transmembrane region" description="Helical" evidence="1">
    <location>
        <begin position="196"/>
        <end position="220"/>
    </location>
</feature>
<evidence type="ECO:0000313" key="3">
    <source>
        <dbReference type="Proteomes" id="UP001374535"/>
    </source>
</evidence>
<feature type="transmembrane region" description="Helical" evidence="1">
    <location>
        <begin position="157"/>
        <end position="184"/>
    </location>
</feature>
<reference evidence="2 3" key="1">
    <citation type="journal article" date="2023" name="Life. Sci Alliance">
        <title>Evolutionary insights into 3D genome organization and epigenetic landscape of Vigna mungo.</title>
        <authorList>
            <person name="Junaid A."/>
            <person name="Singh B."/>
            <person name="Bhatia S."/>
        </authorList>
    </citation>
    <scope>NUCLEOTIDE SEQUENCE [LARGE SCALE GENOMIC DNA]</scope>
    <source>
        <strain evidence="2">Urdbean</strain>
    </source>
</reference>
<keyword evidence="1" id="KW-1133">Transmembrane helix</keyword>
<dbReference type="Proteomes" id="UP001374535">
    <property type="component" value="Chromosome 5"/>
</dbReference>
<evidence type="ECO:0000313" key="2">
    <source>
        <dbReference type="EMBL" id="WVZ12830.1"/>
    </source>
</evidence>
<organism evidence="2 3">
    <name type="scientific">Vigna mungo</name>
    <name type="common">Black gram</name>
    <name type="synonym">Phaseolus mungo</name>
    <dbReference type="NCBI Taxonomy" id="3915"/>
    <lineage>
        <taxon>Eukaryota</taxon>
        <taxon>Viridiplantae</taxon>
        <taxon>Streptophyta</taxon>
        <taxon>Embryophyta</taxon>
        <taxon>Tracheophyta</taxon>
        <taxon>Spermatophyta</taxon>
        <taxon>Magnoliopsida</taxon>
        <taxon>eudicotyledons</taxon>
        <taxon>Gunneridae</taxon>
        <taxon>Pentapetalae</taxon>
        <taxon>rosids</taxon>
        <taxon>fabids</taxon>
        <taxon>Fabales</taxon>
        <taxon>Fabaceae</taxon>
        <taxon>Papilionoideae</taxon>
        <taxon>50 kb inversion clade</taxon>
        <taxon>NPAAA clade</taxon>
        <taxon>indigoferoid/millettioid clade</taxon>
        <taxon>Phaseoleae</taxon>
        <taxon>Vigna</taxon>
    </lineage>
</organism>
<proteinExistence type="predicted"/>
<evidence type="ECO:0000256" key="1">
    <source>
        <dbReference type="SAM" id="Phobius"/>
    </source>
</evidence>
<protein>
    <submittedName>
        <fullName evidence="2">Uncharacterized protein</fullName>
    </submittedName>
</protein>
<dbReference type="InterPro" id="IPR040283">
    <property type="entry name" value="DDB_G0292058-like"/>
</dbReference>
<feature type="transmembrane region" description="Helical" evidence="1">
    <location>
        <begin position="349"/>
        <end position="374"/>
    </location>
</feature>
<feature type="transmembrane region" description="Helical" evidence="1">
    <location>
        <begin position="311"/>
        <end position="337"/>
    </location>
</feature>
<accession>A0AAQ3NN22</accession>
<feature type="transmembrane region" description="Helical" evidence="1">
    <location>
        <begin position="558"/>
        <end position="580"/>
    </location>
</feature>
<dbReference type="PANTHER" id="PTHR31414:SF15">
    <property type="entry name" value="PLASMA MEMBRANE FUSION PROTEIN"/>
    <property type="match status" value="1"/>
</dbReference>
<dbReference type="PANTHER" id="PTHR31414">
    <property type="entry name" value="TRANSMEMBRANE PROTEIN DDB_G0292058"/>
    <property type="match status" value="1"/>
</dbReference>
<keyword evidence="3" id="KW-1185">Reference proteome</keyword>